<dbReference type="OrthoDB" id="118677at2"/>
<proteinExistence type="predicted"/>
<dbReference type="Pfam" id="PF13628">
    <property type="entry name" value="DUF4142"/>
    <property type="match status" value="1"/>
</dbReference>
<feature type="signal peptide" evidence="1">
    <location>
        <begin position="1"/>
        <end position="20"/>
    </location>
</feature>
<sequence length="179" mass="19650">MKNLITLTIALMLPAFAVNAQTGDMKGDLGDAEIAHIVVTANDVDIEAGNLAKKKAKQEDVHGYAHRMIADHTDVNQQAKDLVTKLNVTPKDNPISQSLKADGKKNLDKLKDLSGKEFDKAYIEGEIALHEKVINVADTKLVPNVKNEELKALLVKVRPSLVSHLEHAQKLKETVGQYK</sequence>
<evidence type="ECO:0000313" key="3">
    <source>
        <dbReference type="EMBL" id="SFN37994.1"/>
    </source>
</evidence>
<protein>
    <submittedName>
        <fullName evidence="3">Putative membrane protein</fullName>
    </submittedName>
</protein>
<dbReference type="RefSeq" id="WP_074794720.1">
    <property type="nucleotide sequence ID" value="NZ_FOVJ01000001.1"/>
</dbReference>
<gene>
    <name evidence="3" type="ORF">SAMN05216386_0723</name>
</gene>
<feature type="domain" description="DUF4142" evidence="2">
    <location>
        <begin position="31"/>
        <end position="171"/>
    </location>
</feature>
<evidence type="ECO:0000313" key="4">
    <source>
        <dbReference type="Proteomes" id="UP000183107"/>
    </source>
</evidence>
<dbReference type="PANTHER" id="PTHR38593:SF1">
    <property type="entry name" value="BLR2558 PROTEIN"/>
    <property type="match status" value="1"/>
</dbReference>
<evidence type="ECO:0000256" key="1">
    <source>
        <dbReference type="SAM" id="SignalP"/>
    </source>
</evidence>
<dbReference type="AlphaFoldDB" id="A0A1I4YIZ5"/>
<dbReference type="InterPro" id="IPR012347">
    <property type="entry name" value="Ferritin-like"/>
</dbReference>
<evidence type="ECO:0000259" key="2">
    <source>
        <dbReference type="Pfam" id="PF13628"/>
    </source>
</evidence>
<dbReference type="EMBL" id="FOVJ01000001">
    <property type="protein sequence ID" value="SFN37994.1"/>
    <property type="molecule type" value="Genomic_DNA"/>
</dbReference>
<feature type="chain" id="PRO_5010340416" evidence="1">
    <location>
        <begin position="21"/>
        <end position="179"/>
    </location>
</feature>
<dbReference type="Gene3D" id="1.20.1260.10">
    <property type="match status" value="1"/>
</dbReference>
<accession>A0A1I4YIZ5</accession>
<keyword evidence="4" id="KW-1185">Reference proteome</keyword>
<dbReference type="Proteomes" id="UP000183107">
    <property type="component" value="Unassembled WGS sequence"/>
</dbReference>
<keyword evidence="1" id="KW-0732">Signal</keyword>
<dbReference type="InterPro" id="IPR025419">
    <property type="entry name" value="DUF4142"/>
</dbReference>
<dbReference type="PANTHER" id="PTHR38593">
    <property type="entry name" value="BLR2558 PROTEIN"/>
    <property type="match status" value="1"/>
</dbReference>
<name>A0A1I4YIZ5_9PROT</name>
<dbReference type="STRING" id="1266925.GCA_000619905_00093"/>
<organism evidence="3 4">
    <name type="scientific">Nitrosospira briensis</name>
    <dbReference type="NCBI Taxonomy" id="35799"/>
    <lineage>
        <taxon>Bacteria</taxon>
        <taxon>Pseudomonadati</taxon>
        <taxon>Pseudomonadota</taxon>
        <taxon>Betaproteobacteria</taxon>
        <taxon>Nitrosomonadales</taxon>
        <taxon>Nitrosomonadaceae</taxon>
        <taxon>Nitrosospira</taxon>
    </lineage>
</organism>
<reference evidence="4" key="1">
    <citation type="submission" date="2016-10" db="EMBL/GenBank/DDBJ databases">
        <authorList>
            <person name="Varghese N."/>
        </authorList>
    </citation>
    <scope>NUCLEOTIDE SEQUENCE [LARGE SCALE GENOMIC DNA]</scope>
    <source>
        <strain evidence="4">Nsp8</strain>
    </source>
</reference>